<dbReference type="GO" id="GO:0016600">
    <property type="term" value="C:flotillin complex"/>
    <property type="evidence" value="ECO:0007669"/>
    <property type="project" value="TreeGrafter"/>
</dbReference>
<dbReference type="Gene3D" id="3.30.479.30">
    <property type="entry name" value="Band 7 domain"/>
    <property type="match status" value="1"/>
</dbReference>
<dbReference type="GO" id="GO:1901890">
    <property type="term" value="P:positive regulation of cell junction assembly"/>
    <property type="evidence" value="ECO:0007669"/>
    <property type="project" value="TreeGrafter"/>
</dbReference>
<dbReference type="EMBL" id="MTYJ01000137">
    <property type="protein sequence ID" value="OQV12744.1"/>
    <property type="molecule type" value="Genomic_DNA"/>
</dbReference>
<dbReference type="PANTHER" id="PTHR13806">
    <property type="entry name" value="FLOTILLIN-RELATED"/>
    <property type="match status" value="1"/>
</dbReference>
<evidence type="ECO:0000256" key="2">
    <source>
        <dbReference type="ARBA" id="ARBA00007161"/>
    </source>
</evidence>
<dbReference type="Pfam" id="PF15975">
    <property type="entry name" value="Flot"/>
    <property type="match status" value="1"/>
</dbReference>
<evidence type="ECO:0000313" key="7">
    <source>
        <dbReference type="Proteomes" id="UP000192578"/>
    </source>
</evidence>
<dbReference type="Pfam" id="PF01145">
    <property type="entry name" value="Band_7"/>
    <property type="match status" value="1"/>
</dbReference>
<feature type="domain" description="Band 7" evidence="5">
    <location>
        <begin position="88"/>
        <end position="270"/>
    </location>
</feature>
<dbReference type="InterPro" id="IPR027705">
    <property type="entry name" value="Flotillin_fam"/>
</dbReference>
<dbReference type="GO" id="GO:0045807">
    <property type="term" value="P:positive regulation of endocytosis"/>
    <property type="evidence" value="ECO:0007669"/>
    <property type="project" value="TreeGrafter"/>
</dbReference>
<dbReference type="Proteomes" id="UP000192578">
    <property type="component" value="Unassembled WGS sequence"/>
</dbReference>
<reference evidence="7" key="1">
    <citation type="submission" date="2017-01" db="EMBL/GenBank/DDBJ databases">
        <title>Comparative genomics of anhydrobiosis in the tardigrade Hypsibius dujardini.</title>
        <authorList>
            <person name="Yoshida Y."/>
            <person name="Koutsovoulos G."/>
            <person name="Laetsch D."/>
            <person name="Stevens L."/>
            <person name="Kumar S."/>
            <person name="Horikawa D."/>
            <person name="Ishino K."/>
            <person name="Komine S."/>
            <person name="Tomita M."/>
            <person name="Blaxter M."/>
            <person name="Arakawa K."/>
        </authorList>
    </citation>
    <scope>NUCLEOTIDE SEQUENCE [LARGE SCALE GENOMIC DNA]</scope>
    <source>
        <strain evidence="7">Z151</strain>
    </source>
</reference>
<comment type="subcellular location">
    <subcellularLocation>
        <location evidence="1">Membrane</location>
    </subcellularLocation>
</comment>
<dbReference type="SUPFAM" id="SSF117892">
    <property type="entry name" value="Band 7/SPFH domain"/>
    <property type="match status" value="1"/>
</dbReference>
<dbReference type="AlphaFoldDB" id="A0A1W0WC05"/>
<dbReference type="GO" id="GO:0072659">
    <property type="term" value="P:protein localization to plasma membrane"/>
    <property type="evidence" value="ECO:0007669"/>
    <property type="project" value="TreeGrafter"/>
</dbReference>
<evidence type="ECO:0000256" key="4">
    <source>
        <dbReference type="RuleBase" id="RU366054"/>
    </source>
</evidence>
<dbReference type="InterPro" id="IPR001107">
    <property type="entry name" value="Band_7"/>
</dbReference>
<organism evidence="6 7">
    <name type="scientific">Hypsibius exemplaris</name>
    <name type="common">Freshwater tardigrade</name>
    <dbReference type="NCBI Taxonomy" id="2072580"/>
    <lineage>
        <taxon>Eukaryota</taxon>
        <taxon>Metazoa</taxon>
        <taxon>Ecdysozoa</taxon>
        <taxon>Tardigrada</taxon>
        <taxon>Eutardigrada</taxon>
        <taxon>Parachela</taxon>
        <taxon>Hypsibioidea</taxon>
        <taxon>Hypsibiidae</taxon>
        <taxon>Hypsibius</taxon>
    </lineage>
</organism>
<gene>
    <name evidence="6" type="ORF">BV898_12975</name>
</gene>
<comment type="caution">
    <text evidence="6">The sequence shown here is derived from an EMBL/GenBank/DDBJ whole genome shotgun (WGS) entry which is preliminary data.</text>
</comment>
<dbReference type="InterPro" id="IPR036013">
    <property type="entry name" value="Band_7/SPFH_dom_sf"/>
</dbReference>
<evidence type="ECO:0000259" key="5">
    <source>
        <dbReference type="SMART" id="SM00244"/>
    </source>
</evidence>
<evidence type="ECO:0000256" key="3">
    <source>
        <dbReference type="ARBA" id="ARBA00023136"/>
    </source>
</evidence>
<evidence type="ECO:0000313" key="6">
    <source>
        <dbReference type="EMBL" id="OQV12744.1"/>
    </source>
</evidence>
<accession>A0A1W0WC05</accession>
<dbReference type="GO" id="GO:2000049">
    <property type="term" value="P:positive regulation of cell-cell adhesion mediated by cadherin"/>
    <property type="evidence" value="ECO:0007669"/>
    <property type="project" value="TreeGrafter"/>
</dbReference>
<dbReference type="PANTHER" id="PTHR13806:SF46">
    <property type="entry name" value="FLOTILLIN-1-RELATED"/>
    <property type="match status" value="1"/>
</dbReference>
<proteinExistence type="inferred from homology"/>
<keyword evidence="7" id="KW-1185">Reference proteome</keyword>
<dbReference type="GO" id="GO:0031410">
    <property type="term" value="C:cytoplasmic vesicle"/>
    <property type="evidence" value="ECO:0007669"/>
    <property type="project" value="TreeGrafter"/>
</dbReference>
<protein>
    <submittedName>
        <fullName evidence="6">Flotillin-1</fullName>
    </submittedName>
</protein>
<sequence>MPFGFVTCSPSEVVVVSGVGYDGAAKFVTGGRTFVLPGIHKVQRIGLNTFTLVVESPRVYTKLGVACSVTGIAQVKIEGGREDLLRKACQQFLGKSAQEIHRIALETLEGHQRAIMGTMTVEEIYRDRQKFNHSVFEVAAADLVNLGIRVVSYTIKDIHDEEGYLNALGMARTAEVKRDARIGEAIAKKETTMRAALAEEARVTAKAINDIDIAKAQRDFEMQKATYDMEIQAQRATAELAYSLQAAKTRQLIKEQEMEILIVERTRKIELQEQEIGRRQKELEATVLKPAEAERYRVERIADAEKNRIILAAEAEAESIKLRGEAQAYAIQVKAKAEAEQMAQKAAAWNQYKDAAMVDMILTALPGVCAEVARPLSQAKEIKMISAGDGEIGAAKLVGEVMEIIGKMPQLIETMTGVDLRHSVEKKGDGSGIRKN</sequence>
<name>A0A1W0WC05_HYPEX</name>
<dbReference type="GO" id="GO:0070528">
    <property type="term" value="P:protein kinase C signaling"/>
    <property type="evidence" value="ECO:0007669"/>
    <property type="project" value="TreeGrafter"/>
</dbReference>
<dbReference type="GO" id="GO:0002090">
    <property type="term" value="P:regulation of receptor internalization"/>
    <property type="evidence" value="ECO:0007669"/>
    <property type="project" value="TreeGrafter"/>
</dbReference>
<keyword evidence="3" id="KW-0472">Membrane</keyword>
<evidence type="ECO:0000256" key="1">
    <source>
        <dbReference type="ARBA" id="ARBA00004370"/>
    </source>
</evidence>
<dbReference type="SMART" id="SM00244">
    <property type="entry name" value="PHB"/>
    <property type="match status" value="1"/>
</dbReference>
<dbReference type="OrthoDB" id="6080404at2759"/>
<dbReference type="InterPro" id="IPR031905">
    <property type="entry name" value="Flotillin_C"/>
</dbReference>
<dbReference type="GO" id="GO:0002020">
    <property type="term" value="F:protease binding"/>
    <property type="evidence" value="ECO:0007669"/>
    <property type="project" value="TreeGrafter"/>
</dbReference>
<dbReference type="CDD" id="cd03399">
    <property type="entry name" value="SPFH_flotillin"/>
    <property type="match status" value="1"/>
</dbReference>
<comment type="similarity">
    <text evidence="2 4">Belongs to the band 7/mec-2 family. Flotillin subfamily.</text>
</comment>